<evidence type="ECO:0000256" key="3">
    <source>
        <dbReference type="PROSITE-ProRule" id="PRU00023"/>
    </source>
</evidence>
<dbReference type="SMART" id="SM00248">
    <property type="entry name" value="ANK"/>
    <property type="match status" value="1"/>
</dbReference>
<keyword evidence="2 3" id="KW-0040">ANK repeat</keyword>
<dbReference type="InterPro" id="IPR036770">
    <property type="entry name" value="Ankyrin_rpt-contain_sf"/>
</dbReference>
<accession>A0A815BNH5</accession>
<dbReference type="Proteomes" id="UP000663829">
    <property type="component" value="Unassembled WGS sequence"/>
</dbReference>
<proteinExistence type="predicted"/>
<comment type="caution">
    <text evidence="4">The sequence shown here is derived from an EMBL/GenBank/DDBJ whole genome shotgun (WGS) entry which is preliminary data.</text>
</comment>
<evidence type="ECO:0000256" key="2">
    <source>
        <dbReference type="ARBA" id="ARBA00023043"/>
    </source>
</evidence>
<sequence length="798" mass="92372">MATLKKQLITFEQNVGSVWQTIRAMMIRIDQKFASYLADTCLHLEDLSLAEVFLEHHRVFSILHKLCSCLIGRFDKLKDSEYDLLCLIALLDIKILNNECITNRELLYDTLYMDFNLGYSDLIILFECSSIKSKNLAYLWLEVLRYIQYRIGSEKSNAWEVRSDFKKLSVYITEQLKECVFEDDARRYGSFLFYIAHSPYDRTTPVDETVLTHCRQFICSKMKDIDQLSFDVLRCFIGGLCFLNNSSTSKNLRNYDEEYHLLLLSISQKEKYQQQLLSKKLNDEILLLHSIVKYFAKTYTYHKEAKALLLTKAEELLVLLKITTHQPTKYHLCYLLLMVVNEKTSADVVTLCFEFIESMTATVNNKENGYAIKTSKLLNELSAACQRCESVKVTVLKLKKIDVILRLMEKIENHFHGKAAGPTSQDLYDACKQNDSSTVQKFLPLMTIESIDRPVTGGSTSLHVAAYYGHNDLVKLLLASGASATQRNIAHGLTPYEEARTESTKALFRSENQTYRLTASDDIHIEWSSIFHDTLEKATYIRQKLLQFSSVYDQSRYGPRFELQALVTGIHTYIDTLPLLKREPEIVKNFFTKFFETNDPTFILKAYTSPNTSFYKYLNQHIAMYAVDFFDFSTVDLSVDYRIVRVILDIIAIIMHGKEFHRFRFTNQETYRGMLMTEEDLYKYIVGSTIMNKSFLSTTLRRETAETWSGGDLESFLRKTPDHKPIHIATLCTYIVKNLETALDIHTLSEASADDEQEVLILPFSVFEVKNVIRKAPNKVEIVLEEYVRDQTFLNLSL</sequence>
<name>A0A815BNH5_9BILA</name>
<dbReference type="Pfam" id="PF13857">
    <property type="entry name" value="Ank_5"/>
    <property type="match status" value="1"/>
</dbReference>
<dbReference type="EMBL" id="CAJNOQ010011398">
    <property type="protein sequence ID" value="CAF1275965.1"/>
    <property type="molecule type" value="Genomic_DNA"/>
</dbReference>
<dbReference type="Gene3D" id="3.90.176.10">
    <property type="entry name" value="Toxin ADP-ribosyltransferase, Chain A, domain 1"/>
    <property type="match status" value="1"/>
</dbReference>
<dbReference type="GO" id="GO:0070531">
    <property type="term" value="C:BRCA1-A complex"/>
    <property type="evidence" value="ECO:0007669"/>
    <property type="project" value="TreeGrafter"/>
</dbReference>
<dbReference type="OrthoDB" id="10057496at2759"/>
<evidence type="ECO:0000313" key="6">
    <source>
        <dbReference type="Proteomes" id="UP000663829"/>
    </source>
</evidence>
<dbReference type="SUPFAM" id="SSF56399">
    <property type="entry name" value="ADP-ribosylation"/>
    <property type="match status" value="1"/>
</dbReference>
<evidence type="ECO:0000313" key="4">
    <source>
        <dbReference type="EMBL" id="CAF1275965.1"/>
    </source>
</evidence>
<dbReference type="Gene3D" id="1.25.40.20">
    <property type="entry name" value="Ankyrin repeat-containing domain"/>
    <property type="match status" value="1"/>
</dbReference>
<feature type="repeat" description="ANK" evidence="3">
    <location>
        <begin position="457"/>
        <end position="489"/>
    </location>
</feature>
<dbReference type="Proteomes" id="UP000681722">
    <property type="component" value="Unassembled WGS sequence"/>
</dbReference>
<dbReference type="GO" id="GO:0004842">
    <property type="term" value="F:ubiquitin-protein transferase activity"/>
    <property type="evidence" value="ECO:0007669"/>
    <property type="project" value="TreeGrafter"/>
</dbReference>
<reference evidence="4" key="1">
    <citation type="submission" date="2021-02" db="EMBL/GenBank/DDBJ databases">
        <authorList>
            <person name="Nowell W R."/>
        </authorList>
    </citation>
    <scope>NUCLEOTIDE SEQUENCE</scope>
</reference>
<organism evidence="4 6">
    <name type="scientific">Didymodactylos carnosus</name>
    <dbReference type="NCBI Taxonomy" id="1234261"/>
    <lineage>
        <taxon>Eukaryota</taxon>
        <taxon>Metazoa</taxon>
        <taxon>Spiralia</taxon>
        <taxon>Gnathifera</taxon>
        <taxon>Rotifera</taxon>
        <taxon>Eurotatoria</taxon>
        <taxon>Bdelloidea</taxon>
        <taxon>Philodinida</taxon>
        <taxon>Philodinidae</taxon>
        <taxon>Didymodactylos</taxon>
    </lineage>
</organism>
<dbReference type="PROSITE" id="PS50088">
    <property type="entry name" value="ANK_REPEAT"/>
    <property type="match status" value="1"/>
</dbReference>
<evidence type="ECO:0000256" key="1">
    <source>
        <dbReference type="ARBA" id="ARBA00022737"/>
    </source>
</evidence>
<gene>
    <name evidence="4" type="ORF">GPM918_LOCUS27320</name>
    <name evidence="5" type="ORF">SRO942_LOCUS27619</name>
</gene>
<dbReference type="EMBL" id="CAJOBC010025499">
    <property type="protein sequence ID" value="CAF4067417.1"/>
    <property type="molecule type" value="Genomic_DNA"/>
</dbReference>
<evidence type="ECO:0000313" key="5">
    <source>
        <dbReference type="EMBL" id="CAF4067417.1"/>
    </source>
</evidence>
<keyword evidence="6" id="KW-1185">Reference proteome</keyword>
<dbReference type="PANTHER" id="PTHR24171">
    <property type="entry name" value="ANKYRIN REPEAT DOMAIN-CONTAINING PROTEIN 39-RELATED"/>
    <property type="match status" value="1"/>
</dbReference>
<keyword evidence="1" id="KW-0677">Repeat</keyword>
<dbReference type="GO" id="GO:0085020">
    <property type="term" value="P:protein K6-linked ubiquitination"/>
    <property type="evidence" value="ECO:0007669"/>
    <property type="project" value="TreeGrafter"/>
</dbReference>
<dbReference type="InterPro" id="IPR002110">
    <property type="entry name" value="Ankyrin_rpt"/>
</dbReference>
<dbReference type="SUPFAM" id="SSF48403">
    <property type="entry name" value="Ankyrin repeat"/>
    <property type="match status" value="1"/>
</dbReference>
<dbReference type="GO" id="GO:0031436">
    <property type="term" value="C:BRCA1-BARD1 complex"/>
    <property type="evidence" value="ECO:0007669"/>
    <property type="project" value="TreeGrafter"/>
</dbReference>
<dbReference type="PROSITE" id="PS50297">
    <property type="entry name" value="ANK_REP_REGION"/>
    <property type="match status" value="1"/>
</dbReference>
<protein>
    <submittedName>
        <fullName evidence="4">Uncharacterized protein</fullName>
    </submittedName>
</protein>
<dbReference type="AlphaFoldDB" id="A0A815BNH5"/>
<dbReference type="PANTHER" id="PTHR24171:SF8">
    <property type="entry name" value="BRCA1-ASSOCIATED RING DOMAIN PROTEIN 1"/>
    <property type="match status" value="1"/>
</dbReference>